<evidence type="ECO:0000313" key="6">
    <source>
        <dbReference type="EMBL" id="HJG87982.1"/>
    </source>
</evidence>
<dbReference type="Gene3D" id="3.90.220.20">
    <property type="entry name" value="DNA methylase specificity domains"/>
    <property type="match status" value="2"/>
</dbReference>
<evidence type="ECO:0000259" key="5">
    <source>
        <dbReference type="Pfam" id="PF01420"/>
    </source>
</evidence>
<keyword evidence="3" id="KW-0238">DNA-binding</keyword>
<dbReference type="Proteomes" id="UP000757103">
    <property type="component" value="Unassembled WGS sequence"/>
</dbReference>
<dbReference type="GO" id="GO:0004519">
    <property type="term" value="F:endonuclease activity"/>
    <property type="evidence" value="ECO:0007669"/>
    <property type="project" value="UniProtKB-KW"/>
</dbReference>
<protein>
    <submittedName>
        <fullName evidence="6">Restriction endonuclease subunit S</fullName>
        <ecNumber evidence="6">3.1.21.-</ecNumber>
    </submittedName>
</protein>
<evidence type="ECO:0000256" key="4">
    <source>
        <dbReference type="SAM" id="Coils"/>
    </source>
</evidence>
<proteinExistence type="inferred from homology"/>
<evidence type="ECO:0000313" key="7">
    <source>
        <dbReference type="Proteomes" id="UP000757103"/>
    </source>
</evidence>
<dbReference type="PANTHER" id="PTHR30408">
    <property type="entry name" value="TYPE-1 RESTRICTION ENZYME ECOKI SPECIFICITY PROTEIN"/>
    <property type="match status" value="1"/>
</dbReference>
<feature type="coiled-coil region" evidence="4">
    <location>
        <begin position="370"/>
        <end position="397"/>
    </location>
</feature>
<keyword evidence="6" id="KW-0255">Endonuclease</keyword>
<accession>A0A921SU63</accession>
<evidence type="ECO:0000256" key="3">
    <source>
        <dbReference type="ARBA" id="ARBA00023125"/>
    </source>
</evidence>
<dbReference type="GO" id="GO:0003677">
    <property type="term" value="F:DNA binding"/>
    <property type="evidence" value="ECO:0007669"/>
    <property type="project" value="UniProtKB-KW"/>
</dbReference>
<reference evidence="6" key="2">
    <citation type="submission" date="2021-09" db="EMBL/GenBank/DDBJ databases">
        <authorList>
            <person name="Gilroy R."/>
        </authorList>
    </citation>
    <scope>NUCLEOTIDE SEQUENCE</scope>
    <source>
        <strain evidence="6">CHK121-7720</strain>
    </source>
</reference>
<dbReference type="GO" id="GO:0016787">
    <property type="term" value="F:hydrolase activity"/>
    <property type="evidence" value="ECO:0007669"/>
    <property type="project" value="UniProtKB-KW"/>
</dbReference>
<dbReference type="EMBL" id="DYUD01000006">
    <property type="protein sequence ID" value="HJG87982.1"/>
    <property type="molecule type" value="Genomic_DNA"/>
</dbReference>
<keyword evidence="2" id="KW-0680">Restriction system</keyword>
<feature type="domain" description="Type I restriction modification DNA specificity" evidence="5">
    <location>
        <begin position="269"/>
        <end position="387"/>
    </location>
</feature>
<dbReference type="InterPro" id="IPR044946">
    <property type="entry name" value="Restrct_endonuc_typeI_TRD_sf"/>
</dbReference>
<dbReference type="AlphaFoldDB" id="A0A921SU63"/>
<comment type="caution">
    <text evidence="6">The sequence shown here is derived from an EMBL/GenBank/DDBJ whole genome shotgun (WGS) entry which is preliminary data.</text>
</comment>
<evidence type="ECO:0000256" key="1">
    <source>
        <dbReference type="ARBA" id="ARBA00010923"/>
    </source>
</evidence>
<dbReference type="SUPFAM" id="SSF116734">
    <property type="entry name" value="DNA methylase specificity domain"/>
    <property type="match status" value="2"/>
</dbReference>
<dbReference type="GO" id="GO:0009307">
    <property type="term" value="P:DNA restriction-modification system"/>
    <property type="evidence" value="ECO:0007669"/>
    <property type="project" value="UniProtKB-KW"/>
</dbReference>
<keyword evidence="6" id="KW-0540">Nuclease</keyword>
<comment type="similarity">
    <text evidence="1">Belongs to the type-I restriction system S methylase family.</text>
</comment>
<name>A0A921SU63_9BACT</name>
<dbReference type="Gene3D" id="1.10.287.1120">
    <property type="entry name" value="Bipartite methylase S protein"/>
    <property type="match status" value="1"/>
</dbReference>
<dbReference type="InterPro" id="IPR000055">
    <property type="entry name" value="Restrct_endonuc_typeI_TRD"/>
</dbReference>
<reference evidence="6" key="1">
    <citation type="journal article" date="2021" name="PeerJ">
        <title>Extensive microbial diversity within the chicken gut microbiome revealed by metagenomics and culture.</title>
        <authorList>
            <person name="Gilroy R."/>
            <person name="Ravi A."/>
            <person name="Getino M."/>
            <person name="Pursley I."/>
            <person name="Horton D.L."/>
            <person name="Alikhan N.F."/>
            <person name="Baker D."/>
            <person name="Gharbi K."/>
            <person name="Hall N."/>
            <person name="Watson M."/>
            <person name="Adriaenssens E.M."/>
            <person name="Foster-Nyarko E."/>
            <person name="Jarju S."/>
            <person name="Secka A."/>
            <person name="Antonio M."/>
            <person name="Oren A."/>
            <person name="Chaudhuri R.R."/>
            <person name="La Ragione R."/>
            <person name="Hildebrand F."/>
            <person name="Pallen M.J."/>
        </authorList>
    </citation>
    <scope>NUCLEOTIDE SEQUENCE</scope>
    <source>
        <strain evidence="6">CHK121-7720</strain>
    </source>
</reference>
<dbReference type="CDD" id="cd17521">
    <property type="entry name" value="RMtype1_S_Sau13435ORF2165P_TRD2-CR2_like"/>
    <property type="match status" value="1"/>
</dbReference>
<organism evidence="6 7">
    <name type="scientific">Barnesiella viscericola</name>
    <dbReference type="NCBI Taxonomy" id="397865"/>
    <lineage>
        <taxon>Bacteria</taxon>
        <taxon>Pseudomonadati</taxon>
        <taxon>Bacteroidota</taxon>
        <taxon>Bacteroidia</taxon>
        <taxon>Bacteroidales</taxon>
        <taxon>Barnesiellaceae</taxon>
        <taxon>Barnesiella</taxon>
    </lineage>
</organism>
<evidence type="ECO:0000256" key="2">
    <source>
        <dbReference type="ARBA" id="ARBA00022747"/>
    </source>
</evidence>
<gene>
    <name evidence="6" type="ORF">K8U91_00705</name>
</gene>
<dbReference type="Pfam" id="PF01420">
    <property type="entry name" value="Methylase_S"/>
    <property type="match status" value="2"/>
</dbReference>
<dbReference type="PANTHER" id="PTHR30408:SF12">
    <property type="entry name" value="TYPE I RESTRICTION ENZYME MJAVIII SPECIFICITY SUBUNIT"/>
    <property type="match status" value="1"/>
</dbReference>
<keyword evidence="4" id="KW-0175">Coiled coil</keyword>
<dbReference type="RefSeq" id="WP_273305097.1">
    <property type="nucleotide sequence ID" value="NZ_DYUD01000006.1"/>
</dbReference>
<dbReference type="EC" id="3.1.21.-" evidence="6"/>
<feature type="domain" description="Type I restriction modification DNA specificity" evidence="5">
    <location>
        <begin position="18"/>
        <end position="197"/>
    </location>
</feature>
<dbReference type="InterPro" id="IPR052021">
    <property type="entry name" value="Type-I_RS_S_subunit"/>
</dbReference>
<keyword evidence="6" id="KW-0378">Hydrolase</keyword>
<sequence>MKNNIPQGYKATPLGIIPQEWEVRRLGDLCCNQGDYGINAPAVAYSNDLPTYLRITDISDDGKFIIDNKASVNSPNSESYHLKEGDIVFARTGATVGKTYLYDPADGDLVFAGFLIRFSPNEQKIVPYYLKTYTNTAAYWYWVKIISQRSGQPGINAAEYSSLQLPVPPLAEQKKIAEVLGVWDKAIEKQSQLIEQLTLRKRGLMQQLLTGKKRLPGFSGEWRKEKAGSIFENSSVRSNKLEPLLSATQEYGVVPRDMLETRVTMPSGNLSSFKRVDIGDFVISLRSFEGGIEYSKYSGIISPAYTVLKKKHNVNDIFYKAYFKSHEFIQRLAIAVIGIRDGKQISYSDFCYIRIPLPSFEEQTAIAEVLTAADREIELAQQKLELLRQQKRGLMQQLLTGKKRVKY</sequence>